<keyword evidence="6 15" id="KW-0406">Ion transport</keyword>
<feature type="domain" description="Neurotransmitter-gated ion-channel ligand-binding" evidence="16">
    <location>
        <begin position="421"/>
        <end position="622"/>
    </location>
</feature>
<dbReference type="InterPro" id="IPR006201">
    <property type="entry name" value="Neur_channel"/>
</dbReference>
<evidence type="ECO:0000256" key="1">
    <source>
        <dbReference type="ARBA" id="ARBA00022448"/>
    </source>
</evidence>
<dbReference type="EMBL" id="JAVFWL010000001">
    <property type="protein sequence ID" value="KAK6728699.1"/>
    <property type="molecule type" value="Genomic_DNA"/>
</dbReference>
<dbReference type="SUPFAM" id="SSF63712">
    <property type="entry name" value="Nicotinic receptor ligand binding domain-like"/>
    <property type="match status" value="2"/>
</dbReference>
<dbReference type="SUPFAM" id="SSF90112">
    <property type="entry name" value="Neurotransmitter-gated ion-channel transmembrane pore"/>
    <property type="match status" value="2"/>
</dbReference>
<dbReference type="InterPro" id="IPR002394">
    <property type="entry name" value="Nicotinic_acetylcholine_rcpt"/>
</dbReference>
<keyword evidence="5" id="KW-0770">Synapse</keyword>
<dbReference type="PRINTS" id="PR00252">
    <property type="entry name" value="NRIONCHANNEL"/>
</dbReference>
<dbReference type="Gene3D" id="2.70.170.10">
    <property type="entry name" value="Neurotransmitter-gated ion-channel ligand-binding domain"/>
    <property type="match status" value="2"/>
</dbReference>
<comment type="similarity">
    <text evidence="15">Belongs to the ligand-gated ion channel (TC 1.A.9) family.</text>
</comment>
<keyword evidence="19" id="KW-1185">Reference proteome</keyword>
<evidence type="ECO:0000256" key="13">
    <source>
        <dbReference type="ARBA" id="ARBA00023303"/>
    </source>
</evidence>
<comment type="caution">
    <text evidence="15">Lacks conserved residue(s) required for the propagation of feature annotation.</text>
</comment>
<feature type="transmembrane region" description="Helical" evidence="15">
    <location>
        <begin position="688"/>
        <end position="710"/>
    </location>
</feature>
<evidence type="ECO:0000256" key="15">
    <source>
        <dbReference type="RuleBase" id="RU000687"/>
    </source>
</evidence>
<dbReference type="PANTHER" id="PTHR18945">
    <property type="entry name" value="NEUROTRANSMITTER GATED ION CHANNEL"/>
    <property type="match status" value="1"/>
</dbReference>
<feature type="domain" description="Neurotransmitter-gated ion-channel ligand-binding" evidence="16">
    <location>
        <begin position="6"/>
        <end position="80"/>
    </location>
</feature>
<feature type="domain" description="Neurotransmitter-gated ion-channel transmembrane" evidence="17">
    <location>
        <begin position="629"/>
        <end position="854"/>
    </location>
</feature>
<evidence type="ECO:0000313" key="19">
    <source>
        <dbReference type="Proteomes" id="UP001303046"/>
    </source>
</evidence>
<keyword evidence="12" id="KW-1071">Ligand-gated ion channel</keyword>
<dbReference type="Proteomes" id="UP001303046">
    <property type="component" value="Unassembled WGS sequence"/>
</dbReference>
<evidence type="ECO:0000259" key="17">
    <source>
        <dbReference type="Pfam" id="PF02932"/>
    </source>
</evidence>
<dbReference type="Gene3D" id="1.20.58.390">
    <property type="entry name" value="Neurotransmitter-gated ion-channel transmembrane domain"/>
    <property type="match status" value="4"/>
</dbReference>
<keyword evidence="10" id="KW-0325">Glycoprotein</keyword>
<sequence>MICSFRFPFDEQSCTLVFGSWTYNSDEVVLNWYNNIQAVQLTDYSYSGIWDVIDVPGYLINKRETKESKIVFHVVIRRKTLFYTVILIIPTVLMAFLSMMAFYLPADSAEKISLTINLLLALVVFLLLVSKILPPTSNIPLMGKYLLMAFVLNITTVVVTVVIVNVYFRSPISHEMPNYVRQIFLEFLPRVLMMRRPERIPIFNGYFVEEYCASEIFDASLVMPSMTATMVPFLHVARSSSRRRDSAIDTQQNHHQNCSKWRSSLSRKLSMKRKRTAEQGTQEECCMEDINENTETYAAKISREMKTTVEAIAYIAEHMKAEMSDKKIRDDWKYVAMVIDRLLLLLFFGVTLGGTLGIICSAPHVFDFVDQEKVRNSLIPIHKFSLRISTTHKFFFQIIKQLNAKYMNATLIPIALTSFDEDRLVGDLFNGYNSLIRPVPNATSPPIEVAFSLALVLLINIDEKNQIMHTNVWPTMRWIDYQMRWDPRMYGNIETIRVPPDKVWLPDIVLFNNADGNYLVSFYSNVVVEHTGEMLWVPPAVYKSSCIIDVEYFPFDEQVCSLTFGSWTFRKEEVQISYHMGKRQVELNDYSFSGIWDVMEVPGLLIEDRSKISYQIRIRRKTLFYTVILIMPTVLMAFLSMMVFYLPCEASEKITLAISILLALVVFLLLVSKILPPTSSTIPLMAKYLLMTFVMNMITIMVTVVIINVYFRGPATHTMPNWVRTLFLKHLPMLLIMRRPESTEQEMRRAREAKRERRSMRGVFNAIRRQRLKSVPSTESGDVEVLDARGQEEDPGLSNEATQAMEAIEYITRHLTRDNDYKRQCDEWKYVSMVLDRLLLYIFFAATAGGTMGVLFSAPNVFEYVDQAAVIQNLKQAAVAEQNTAGFSP</sequence>
<dbReference type="Pfam" id="PF02931">
    <property type="entry name" value="Neur_chan_LBD"/>
    <property type="match status" value="2"/>
</dbReference>
<keyword evidence="7 15" id="KW-0472">Membrane</keyword>
<dbReference type="PRINTS" id="PR00254">
    <property type="entry name" value="NICOTINICR"/>
</dbReference>
<feature type="transmembrane region" description="Helical" evidence="15">
    <location>
        <begin position="112"/>
        <end position="133"/>
    </location>
</feature>
<feature type="transmembrane region" description="Helical" evidence="15">
    <location>
        <begin position="81"/>
        <end position="106"/>
    </location>
</feature>
<evidence type="ECO:0000256" key="2">
    <source>
        <dbReference type="ARBA" id="ARBA00022475"/>
    </source>
</evidence>
<dbReference type="PROSITE" id="PS00236">
    <property type="entry name" value="NEUROTR_ION_CHANNEL"/>
    <property type="match status" value="1"/>
</dbReference>
<evidence type="ECO:0000256" key="6">
    <source>
        <dbReference type="ARBA" id="ARBA00023065"/>
    </source>
</evidence>
<evidence type="ECO:0008006" key="20">
    <source>
        <dbReference type="Google" id="ProtNLM"/>
    </source>
</evidence>
<keyword evidence="1 15" id="KW-0813">Transport</keyword>
<evidence type="ECO:0000256" key="12">
    <source>
        <dbReference type="ARBA" id="ARBA00023286"/>
    </source>
</evidence>
<comment type="subcellular location">
    <subcellularLocation>
        <location evidence="14">Postsynaptic cell membrane</location>
        <topology evidence="14">Multi-pass membrane protein</topology>
    </subcellularLocation>
</comment>
<dbReference type="InterPro" id="IPR036719">
    <property type="entry name" value="Neuro-gated_channel_TM_sf"/>
</dbReference>
<gene>
    <name evidence="18" type="primary">Necator_chrI.g2132</name>
    <name evidence="18" type="ORF">RB195_006005</name>
</gene>
<evidence type="ECO:0000256" key="3">
    <source>
        <dbReference type="ARBA" id="ARBA00022692"/>
    </source>
</evidence>
<feature type="transmembrane region" description="Helical" evidence="15">
    <location>
        <begin position="623"/>
        <end position="644"/>
    </location>
</feature>
<evidence type="ECO:0000313" key="18">
    <source>
        <dbReference type="EMBL" id="KAK6728699.1"/>
    </source>
</evidence>
<keyword evidence="11" id="KW-0628">Postsynaptic cell membrane</keyword>
<dbReference type="InterPro" id="IPR006029">
    <property type="entry name" value="Neurotrans-gated_channel_TM"/>
</dbReference>
<organism evidence="18 19">
    <name type="scientific">Necator americanus</name>
    <name type="common">Human hookworm</name>
    <dbReference type="NCBI Taxonomy" id="51031"/>
    <lineage>
        <taxon>Eukaryota</taxon>
        <taxon>Metazoa</taxon>
        <taxon>Ecdysozoa</taxon>
        <taxon>Nematoda</taxon>
        <taxon>Chromadorea</taxon>
        <taxon>Rhabditida</taxon>
        <taxon>Rhabditina</taxon>
        <taxon>Rhabditomorpha</taxon>
        <taxon>Strongyloidea</taxon>
        <taxon>Ancylostomatidae</taxon>
        <taxon>Bunostominae</taxon>
        <taxon>Necator</taxon>
    </lineage>
</organism>
<keyword evidence="4 15" id="KW-1133">Transmembrane helix</keyword>
<keyword evidence="3 15" id="KW-0812">Transmembrane</keyword>
<keyword evidence="8" id="KW-1015">Disulfide bond</keyword>
<evidence type="ECO:0000256" key="14">
    <source>
        <dbReference type="ARBA" id="ARBA00034104"/>
    </source>
</evidence>
<evidence type="ECO:0000256" key="5">
    <source>
        <dbReference type="ARBA" id="ARBA00023018"/>
    </source>
</evidence>
<dbReference type="CDD" id="cd19032">
    <property type="entry name" value="LGIC_ECD_nAChR_proto_beta-like"/>
    <property type="match status" value="1"/>
</dbReference>
<keyword evidence="13 15" id="KW-0407">Ion channel</keyword>
<dbReference type="InterPro" id="IPR036734">
    <property type="entry name" value="Neur_chan_lig-bd_sf"/>
</dbReference>
<accession>A0ABR1BUC1</accession>
<dbReference type="InterPro" id="IPR006202">
    <property type="entry name" value="Neur_chan_lig-bd"/>
</dbReference>
<evidence type="ECO:0000256" key="7">
    <source>
        <dbReference type="ARBA" id="ARBA00023136"/>
    </source>
</evidence>
<evidence type="ECO:0000256" key="11">
    <source>
        <dbReference type="ARBA" id="ARBA00023257"/>
    </source>
</evidence>
<feature type="transmembrane region" description="Helical" evidence="15">
    <location>
        <begin position="145"/>
        <end position="168"/>
    </location>
</feature>
<evidence type="ECO:0000256" key="8">
    <source>
        <dbReference type="ARBA" id="ARBA00023157"/>
    </source>
</evidence>
<protein>
    <recommendedName>
        <fullName evidence="20">Cation transporter family protein</fullName>
    </recommendedName>
</protein>
<dbReference type="Pfam" id="PF02932">
    <property type="entry name" value="Neur_chan_memb"/>
    <property type="match status" value="2"/>
</dbReference>
<keyword evidence="2" id="KW-1003">Cell membrane</keyword>
<evidence type="ECO:0000259" key="16">
    <source>
        <dbReference type="Pfam" id="PF02931"/>
    </source>
</evidence>
<feature type="domain" description="Neurotransmitter-gated ion-channel transmembrane" evidence="17">
    <location>
        <begin position="87"/>
        <end position="358"/>
    </location>
</feature>
<keyword evidence="9" id="KW-0675">Receptor</keyword>
<feature type="transmembrane region" description="Helical" evidence="15">
    <location>
        <begin position="838"/>
        <end position="858"/>
    </location>
</feature>
<name>A0ABR1BUC1_NECAM</name>
<evidence type="ECO:0000256" key="9">
    <source>
        <dbReference type="ARBA" id="ARBA00023170"/>
    </source>
</evidence>
<proteinExistence type="inferred from homology"/>
<evidence type="ECO:0000256" key="4">
    <source>
        <dbReference type="ARBA" id="ARBA00022989"/>
    </source>
</evidence>
<evidence type="ECO:0000256" key="10">
    <source>
        <dbReference type="ARBA" id="ARBA00023180"/>
    </source>
</evidence>
<feature type="transmembrane region" description="Helical" evidence="15">
    <location>
        <begin position="342"/>
        <end position="366"/>
    </location>
</feature>
<comment type="caution">
    <text evidence="18">The sequence shown here is derived from an EMBL/GenBank/DDBJ whole genome shotgun (WGS) entry which is preliminary data.</text>
</comment>
<reference evidence="18 19" key="1">
    <citation type="submission" date="2023-08" db="EMBL/GenBank/DDBJ databases">
        <title>A Necator americanus chromosomal reference genome.</title>
        <authorList>
            <person name="Ilik V."/>
            <person name="Petrzelkova K.J."/>
            <person name="Pardy F."/>
            <person name="Fuh T."/>
            <person name="Niatou-Singa F.S."/>
            <person name="Gouil Q."/>
            <person name="Baker L."/>
            <person name="Ritchie M.E."/>
            <person name="Jex A.R."/>
            <person name="Gazzola D."/>
            <person name="Li H."/>
            <person name="Toshio Fujiwara R."/>
            <person name="Zhan B."/>
            <person name="Aroian R.V."/>
            <person name="Pafco B."/>
            <person name="Schwarz E.M."/>
        </authorList>
    </citation>
    <scope>NUCLEOTIDE SEQUENCE [LARGE SCALE GENOMIC DNA]</scope>
    <source>
        <strain evidence="18 19">Aroian</strain>
        <tissue evidence="18">Whole animal</tissue>
    </source>
</reference>
<dbReference type="CDD" id="cd19064">
    <property type="entry name" value="LGIC_TM_nAChR"/>
    <property type="match status" value="1"/>
</dbReference>
<feature type="transmembrane region" description="Helical" evidence="15">
    <location>
        <begin position="656"/>
        <end position="676"/>
    </location>
</feature>
<dbReference type="InterPro" id="IPR038050">
    <property type="entry name" value="Neuro_actylchol_rec"/>
</dbReference>
<dbReference type="InterPro" id="IPR018000">
    <property type="entry name" value="Neurotransmitter_ion_chnl_CS"/>
</dbReference>